<feature type="domain" description="Pyridoxamine 5'-phosphate oxidase N-terminal" evidence="1">
    <location>
        <begin position="23"/>
        <end position="144"/>
    </location>
</feature>
<dbReference type="Gene3D" id="2.30.110.10">
    <property type="entry name" value="Electron Transport, Fmn-binding Protein, Chain A"/>
    <property type="match status" value="1"/>
</dbReference>
<dbReference type="InterPro" id="IPR037119">
    <property type="entry name" value="Haem_oxidase_HugZ-like_sf"/>
</dbReference>
<proteinExistence type="predicted"/>
<sequence length="243" mass="27575">MHLKREAPLDTAHVEPFGAKALAQRILRTTRNMALATLDRHEGFPYSTVTNSSVEPDGSVVFYASELSHHTRNILADRRISVTLCQSEGLDVLRDRRLTLIGEAHLLEGEAFDRAGRRYRRKFHRSSKYMDLRDTRLFRLDVSATLLNGGPARYADDLTAQDLRVPLEGAEELLRAEEDLIRRLESPSGKSHAITANMRGAKGRWRIATIDPEGIDLASEREFHRLLFPERARTPDDVLAMLH</sequence>
<dbReference type="Gene3D" id="3.20.180.10">
    <property type="entry name" value="PNP-oxidase-like"/>
    <property type="match status" value="1"/>
</dbReference>
<evidence type="ECO:0000313" key="2">
    <source>
        <dbReference type="EMBL" id="AJE48813.1"/>
    </source>
</evidence>
<organism evidence="2 3">
    <name type="scientific">Celeribacter indicus</name>
    <dbReference type="NCBI Taxonomy" id="1208324"/>
    <lineage>
        <taxon>Bacteria</taxon>
        <taxon>Pseudomonadati</taxon>
        <taxon>Pseudomonadota</taxon>
        <taxon>Alphaproteobacteria</taxon>
        <taxon>Rhodobacterales</taxon>
        <taxon>Roseobacteraceae</taxon>
        <taxon>Celeribacter</taxon>
    </lineage>
</organism>
<evidence type="ECO:0000313" key="3">
    <source>
        <dbReference type="Proteomes" id="UP000031521"/>
    </source>
</evidence>
<dbReference type="HOGENOM" id="CLU_053419_1_2_5"/>
<dbReference type="AlphaFoldDB" id="A0A0B5DZD3"/>
<dbReference type="InterPro" id="IPR011576">
    <property type="entry name" value="Pyridox_Oxase_N"/>
</dbReference>
<dbReference type="InterPro" id="IPR012349">
    <property type="entry name" value="Split_barrel_FMN-bd"/>
</dbReference>
<keyword evidence="3" id="KW-1185">Reference proteome</keyword>
<dbReference type="EMBL" id="CP004393">
    <property type="protein sequence ID" value="AJE48813.1"/>
    <property type="molecule type" value="Genomic_DNA"/>
</dbReference>
<accession>A0A0B5DZD3</accession>
<evidence type="ECO:0000259" key="1">
    <source>
        <dbReference type="Pfam" id="PF01243"/>
    </source>
</evidence>
<dbReference type="STRING" id="1208324.P73_4098"/>
<dbReference type="GO" id="GO:0005737">
    <property type="term" value="C:cytoplasm"/>
    <property type="evidence" value="ECO:0007669"/>
    <property type="project" value="UniProtKB-ARBA"/>
</dbReference>
<gene>
    <name evidence="2" type="ORF">P73_4098</name>
</gene>
<dbReference type="Proteomes" id="UP000031521">
    <property type="component" value="Chromosome"/>
</dbReference>
<dbReference type="KEGG" id="cid:P73_4098"/>
<dbReference type="PANTHER" id="PTHR13343">
    <property type="entry name" value="CREG1 PROTEIN"/>
    <property type="match status" value="1"/>
</dbReference>
<dbReference type="SUPFAM" id="SSF50475">
    <property type="entry name" value="FMN-binding split barrel"/>
    <property type="match status" value="1"/>
</dbReference>
<dbReference type="PANTHER" id="PTHR13343:SF17">
    <property type="entry name" value="CELLULAR REPRESSOR OF E1A-STIMULATED GENES, ISOFORM A"/>
    <property type="match status" value="1"/>
</dbReference>
<name>A0A0B5DZD3_9RHOB</name>
<protein>
    <submittedName>
        <fullName evidence="2">Pyridoxamine 5'-phosphate oxidase</fullName>
    </submittedName>
</protein>
<reference evidence="2 3" key="1">
    <citation type="journal article" date="2014" name="Int. J. Syst. Evol. Microbiol.">
        <title>Celeribacter indicus sp. nov., a polycyclic aromatic hydrocarbon-degrading bacterium from deep-sea sediment and reclassification of Huaishuia halophila as Celeribacter halophilus comb. nov.</title>
        <authorList>
            <person name="Lai Q."/>
            <person name="Cao J."/>
            <person name="Yuan J."/>
            <person name="Li F."/>
            <person name="Shao Z."/>
        </authorList>
    </citation>
    <scope>NUCLEOTIDE SEQUENCE [LARGE SCALE GENOMIC DNA]</scope>
    <source>
        <strain evidence="2">P73</strain>
    </source>
</reference>
<dbReference type="Pfam" id="PF01243">
    <property type="entry name" value="PNPOx_N"/>
    <property type="match status" value="1"/>
</dbReference>